<dbReference type="Proteomes" id="UP001292094">
    <property type="component" value="Unassembled WGS sequence"/>
</dbReference>
<organism evidence="1 2">
    <name type="scientific">Petrolisthes manimaculis</name>
    <dbReference type="NCBI Taxonomy" id="1843537"/>
    <lineage>
        <taxon>Eukaryota</taxon>
        <taxon>Metazoa</taxon>
        <taxon>Ecdysozoa</taxon>
        <taxon>Arthropoda</taxon>
        <taxon>Crustacea</taxon>
        <taxon>Multicrustacea</taxon>
        <taxon>Malacostraca</taxon>
        <taxon>Eumalacostraca</taxon>
        <taxon>Eucarida</taxon>
        <taxon>Decapoda</taxon>
        <taxon>Pleocyemata</taxon>
        <taxon>Anomura</taxon>
        <taxon>Galatheoidea</taxon>
        <taxon>Porcellanidae</taxon>
        <taxon>Petrolisthes</taxon>
    </lineage>
</organism>
<reference evidence="1" key="1">
    <citation type="submission" date="2023-11" db="EMBL/GenBank/DDBJ databases">
        <title>Genome assemblies of two species of porcelain crab, Petrolisthes cinctipes and Petrolisthes manimaculis (Anomura: Porcellanidae).</title>
        <authorList>
            <person name="Angst P."/>
        </authorList>
    </citation>
    <scope>NUCLEOTIDE SEQUENCE</scope>
    <source>
        <strain evidence="1">PB745_02</strain>
        <tissue evidence="1">Gill</tissue>
    </source>
</reference>
<evidence type="ECO:0000313" key="2">
    <source>
        <dbReference type="Proteomes" id="UP001292094"/>
    </source>
</evidence>
<comment type="caution">
    <text evidence="1">The sequence shown here is derived from an EMBL/GenBank/DDBJ whole genome shotgun (WGS) entry which is preliminary data.</text>
</comment>
<sequence>MRLLLKGADTPPRASVSCQFALGHTASGQTVRGPAVSLVNHGDGEVCMLSDEVGTRWVNFEVVDDEECGVVRAGDTVTVTVRLRRRTMIKAFRNCIMKTTPYPRENKKDNGSVDIALKIS</sequence>
<name>A0AAE1QDI1_9EUCA</name>
<dbReference type="AlphaFoldDB" id="A0AAE1QDI1"/>
<gene>
    <name evidence="1" type="ORF">Pmani_005105</name>
</gene>
<keyword evidence="2" id="KW-1185">Reference proteome</keyword>
<evidence type="ECO:0000313" key="1">
    <source>
        <dbReference type="EMBL" id="KAK4324265.1"/>
    </source>
</evidence>
<protein>
    <submittedName>
        <fullName evidence="1">Uncharacterized protein</fullName>
    </submittedName>
</protein>
<proteinExistence type="predicted"/>
<dbReference type="EMBL" id="JAWZYT010000373">
    <property type="protein sequence ID" value="KAK4324265.1"/>
    <property type="molecule type" value="Genomic_DNA"/>
</dbReference>
<accession>A0AAE1QDI1</accession>